<feature type="transmembrane region" description="Helical" evidence="1">
    <location>
        <begin position="20"/>
        <end position="42"/>
    </location>
</feature>
<feature type="transmembrane region" description="Helical" evidence="1">
    <location>
        <begin position="209"/>
        <end position="229"/>
    </location>
</feature>
<reference evidence="3 4" key="1">
    <citation type="submission" date="2017-03" db="EMBL/GenBank/DDBJ databases">
        <title>Draft Genome sequence of Marispirochaeta sp. strain JC444.</title>
        <authorList>
            <person name="Shivani Y."/>
            <person name="Subhash Y."/>
            <person name="Sasikala C."/>
            <person name="Ramana C."/>
        </authorList>
    </citation>
    <scope>NUCLEOTIDE SEQUENCE [LARGE SCALE GENOMIC DNA]</scope>
    <source>
        <strain evidence="3 4">JC444</strain>
    </source>
</reference>
<keyword evidence="4" id="KW-1185">Reference proteome</keyword>
<accession>A0A1Y1S304</accession>
<evidence type="ECO:0000313" key="3">
    <source>
        <dbReference type="EMBL" id="ORC37751.1"/>
    </source>
</evidence>
<comment type="caution">
    <text evidence="3">The sequence shown here is derived from an EMBL/GenBank/DDBJ whole genome shotgun (WGS) entry which is preliminary data.</text>
</comment>
<sequence length="303" mass="33320">MQEGILRFFSRISTPGLDALAEGITMLGEQYLFIAVITLVFWNISKKAGLLLAFSYLTSALVNVGVKVLVRAPRPFEILADIEGKRVHTATGYSFPSGHTQGAAGFLTAAALLLRRFWFSCFAFMLMLLIALSRVYLGVHWPLDVIAGLLLGVLSAWGTFRLLEPMLNDPPRLQSILLRGISLIVTLTLALFVLEKTGSLDPVKIRDFYKLSGTAAGAMAGCILEMRLINFKTEASAIRKTLRYLLGLAVALLLLAGLKTILPDDNCFAFLRYLAVSLWLIFLFPWAGVKAGLFYSALLEKDP</sequence>
<dbReference type="SMART" id="SM00014">
    <property type="entry name" value="acidPPc"/>
    <property type="match status" value="1"/>
</dbReference>
<feature type="transmembrane region" description="Helical" evidence="1">
    <location>
        <begin position="48"/>
        <end position="70"/>
    </location>
</feature>
<proteinExistence type="predicted"/>
<dbReference type="Gene3D" id="1.20.144.10">
    <property type="entry name" value="Phosphatidic acid phosphatase type 2/haloperoxidase"/>
    <property type="match status" value="1"/>
</dbReference>
<dbReference type="Pfam" id="PF01569">
    <property type="entry name" value="PAP2"/>
    <property type="match status" value="1"/>
</dbReference>
<dbReference type="InterPro" id="IPR000326">
    <property type="entry name" value="PAP2/HPO"/>
</dbReference>
<feature type="transmembrane region" description="Helical" evidence="1">
    <location>
        <begin position="176"/>
        <end position="194"/>
    </location>
</feature>
<dbReference type="OrthoDB" id="9789113at2"/>
<dbReference type="GO" id="GO:0042392">
    <property type="term" value="F:sphingosine-1-phosphate phosphatase activity"/>
    <property type="evidence" value="ECO:0007669"/>
    <property type="project" value="TreeGrafter"/>
</dbReference>
<dbReference type="SUPFAM" id="SSF48317">
    <property type="entry name" value="Acid phosphatase/Vanadium-dependent haloperoxidase"/>
    <property type="match status" value="1"/>
</dbReference>
<dbReference type="RefSeq" id="WP_083047716.1">
    <property type="nucleotide sequence ID" value="NZ_MWQY01000002.1"/>
</dbReference>
<dbReference type="CDD" id="cd03392">
    <property type="entry name" value="PAP2_like_2"/>
    <property type="match status" value="1"/>
</dbReference>
<dbReference type="AlphaFoldDB" id="A0A1Y1S304"/>
<dbReference type="EMBL" id="MWQY01000002">
    <property type="protein sequence ID" value="ORC37751.1"/>
    <property type="molecule type" value="Genomic_DNA"/>
</dbReference>
<feature type="transmembrane region" description="Helical" evidence="1">
    <location>
        <begin position="117"/>
        <end position="139"/>
    </location>
</feature>
<dbReference type="STRING" id="1963862.B4O97_01755"/>
<dbReference type="PANTHER" id="PTHR14969:SF13">
    <property type="entry name" value="AT30094P"/>
    <property type="match status" value="1"/>
</dbReference>
<feature type="domain" description="Phosphatidic acid phosphatase type 2/haloperoxidase" evidence="2">
    <location>
        <begin position="47"/>
        <end position="160"/>
    </location>
</feature>
<keyword evidence="1" id="KW-0472">Membrane</keyword>
<feature type="transmembrane region" description="Helical" evidence="1">
    <location>
        <begin position="241"/>
        <end position="258"/>
    </location>
</feature>
<organism evidence="3 4">
    <name type="scientific">Marispirochaeta aestuarii</name>
    <dbReference type="NCBI Taxonomy" id="1963862"/>
    <lineage>
        <taxon>Bacteria</taxon>
        <taxon>Pseudomonadati</taxon>
        <taxon>Spirochaetota</taxon>
        <taxon>Spirochaetia</taxon>
        <taxon>Spirochaetales</taxon>
        <taxon>Spirochaetaceae</taxon>
        <taxon>Marispirochaeta</taxon>
    </lineage>
</organism>
<keyword evidence="1" id="KW-1133">Transmembrane helix</keyword>
<dbReference type="Proteomes" id="UP000192343">
    <property type="component" value="Unassembled WGS sequence"/>
</dbReference>
<evidence type="ECO:0000313" key="4">
    <source>
        <dbReference type="Proteomes" id="UP000192343"/>
    </source>
</evidence>
<evidence type="ECO:0000259" key="2">
    <source>
        <dbReference type="SMART" id="SM00014"/>
    </source>
</evidence>
<keyword evidence="1" id="KW-0812">Transmembrane</keyword>
<evidence type="ECO:0000256" key="1">
    <source>
        <dbReference type="SAM" id="Phobius"/>
    </source>
</evidence>
<feature type="transmembrane region" description="Helical" evidence="1">
    <location>
        <begin position="270"/>
        <end position="289"/>
    </location>
</feature>
<dbReference type="PANTHER" id="PTHR14969">
    <property type="entry name" value="SPHINGOSINE-1-PHOSPHATE PHOSPHOHYDROLASE"/>
    <property type="match status" value="1"/>
</dbReference>
<dbReference type="InterPro" id="IPR036938">
    <property type="entry name" value="PAP2/HPO_sf"/>
</dbReference>
<protein>
    <recommendedName>
        <fullName evidence="2">Phosphatidic acid phosphatase type 2/haloperoxidase domain-containing protein</fullName>
    </recommendedName>
</protein>
<name>A0A1Y1S304_9SPIO</name>
<gene>
    <name evidence="3" type="ORF">B4O97_01755</name>
</gene>
<feature type="transmembrane region" description="Helical" evidence="1">
    <location>
        <begin position="145"/>
        <end position="164"/>
    </location>
</feature>